<dbReference type="EMBL" id="MT144487">
    <property type="protein sequence ID" value="QJA54221.1"/>
    <property type="molecule type" value="Genomic_DNA"/>
</dbReference>
<accession>A0A6H2A3K0</accession>
<proteinExistence type="predicted"/>
<evidence type="ECO:0000313" key="1">
    <source>
        <dbReference type="EMBL" id="QJA54221.1"/>
    </source>
</evidence>
<protein>
    <recommendedName>
        <fullName evidence="2">Antitoxin</fullName>
    </recommendedName>
</protein>
<sequence length="68" mass="7873">MSRAIKVDDNVYSQLDQLRGKGETYSMAVESLLNARLKMLELISVLEGQIKYREWQDERLKALSAVDR</sequence>
<organism evidence="1">
    <name type="scientific">viral metagenome</name>
    <dbReference type="NCBI Taxonomy" id="1070528"/>
    <lineage>
        <taxon>unclassified sequences</taxon>
        <taxon>metagenomes</taxon>
        <taxon>organismal metagenomes</taxon>
    </lineage>
</organism>
<gene>
    <name evidence="1" type="ORF">TM448A04519_0009</name>
</gene>
<dbReference type="AlphaFoldDB" id="A0A6H2A3K0"/>
<evidence type="ECO:0008006" key="2">
    <source>
        <dbReference type="Google" id="ProtNLM"/>
    </source>
</evidence>
<name>A0A6H2A3K0_9ZZZZ</name>
<reference evidence="1" key="1">
    <citation type="submission" date="2020-03" db="EMBL/GenBank/DDBJ databases">
        <title>The deep terrestrial virosphere.</title>
        <authorList>
            <person name="Holmfeldt K."/>
            <person name="Nilsson E."/>
            <person name="Simone D."/>
            <person name="Lopez-Fernandez M."/>
            <person name="Wu X."/>
            <person name="de Brujin I."/>
            <person name="Lundin D."/>
            <person name="Andersson A."/>
            <person name="Bertilsson S."/>
            <person name="Dopson M."/>
        </authorList>
    </citation>
    <scope>NUCLEOTIDE SEQUENCE</scope>
    <source>
        <strain evidence="1">TM448A04519</strain>
    </source>
</reference>